<gene>
    <name evidence="2" type="ORF">ACFFUR_05315</name>
</gene>
<sequence length="70" mass="8266">METVVTLLMLTTIYGLVFLGLYPERYLKKFSHKYRNQNAPPYLKLRLSEPFFISFLAGYLLASAMMYFFP</sequence>
<reference evidence="2 3" key="1">
    <citation type="submission" date="2024-09" db="EMBL/GenBank/DDBJ databases">
        <authorList>
            <person name="Sun Q."/>
            <person name="Mori K."/>
        </authorList>
    </citation>
    <scope>NUCLEOTIDE SEQUENCE [LARGE SCALE GENOMIC DNA]</scope>
    <source>
        <strain evidence="2 3">CECT 7682</strain>
    </source>
</reference>
<keyword evidence="1" id="KW-0472">Membrane</keyword>
<organism evidence="2 3">
    <name type="scientific">Echinicola jeungdonensis</name>
    <dbReference type="NCBI Taxonomy" id="709343"/>
    <lineage>
        <taxon>Bacteria</taxon>
        <taxon>Pseudomonadati</taxon>
        <taxon>Bacteroidota</taxon>
        <taxon>Cytophagia</taxon>
        <taxon>Cytophagales</taxon>
        <taxon>Cyclobacteriaceae</taxon>
        <taxon>Echinicola</taxon>
    </lineage>
</organism>
<dbReference type="RefSeq" id="WP_290249163.1">
    <property type="nucleotide sequence ID" value="NZ_JAUFQT010000002.1"/>
</dbReference>
<evidence type="ECO:0000313" key="2">
    <source>
        <dbReference type="EMBL" id="MFB9211216.1"/>
    </source>
</evidence>
<keyword evidence="1" id="KW-1133">Transmembrane helix</keyword>
<protein>
    <submittedName>
        <fullName evidence="2">Uncharacterized protein</fullName>
    </submittedName>
</protein>
<evidence type="ECO:0000256" key="1">
    <source>
        <dbReference type="SAM" id="Phobius"/>
    </source>
</evidence>
<dbReference type="EMBL" id="JBHMEW010000044">
    <property type="protein sequence ID" value="MFB9211216.1"/>
    <property type="molecule type" value="Genomic_DNA"/>
</dbReference>
<comment type="caution">
    <text evidence="2">The sequence shown here is derived from an EMBL/GenBank/DDBJ whole genome shotgun (WGS) entry which is preliminary data.</text>
</comment>
<dbReference type="Proteomes" id="UP001589654">
    <property type="component" value="Unassembled WGS sequence"/>
</dbReference>
<proteinExistence type="predicted"/>
<feature type="transmembrane region" description="Helical" evidence="1">
    <location>
        <begin position="6"/>
        <end position="23"/>
    </location>
</feature>
<name>A0ABV5J349_9BACT</name>
<feature type="transmembrane region" description="Helical" evidence="1">
    <location>
        <begin position="51"/>
        <end position="69"/>
    </location>
</feature>
<evidence type="ECO:0000313" key="3">
    <source>
        <dbReference type="Proteomes" id="UP001589654"/>
    </source>
</evidence>
<keyword evidence="3" id="KW-1185">Reference proteome</keyword>
<accession>A0ABV5J349</accession>
<keyword evidence="1" id="KW-0812">Transmembrane</keyword>